<evidence type="ECO:0000313" key="6">
    <source>
        <dbReference type="Proteomes" id="UP000181998"/>
    </source>
</evidence>
<evidence type="ECO:0000313" key="7">
    <source>
        <dbReference type="Proteomes" id="UP000182882"/>
    </source>
</evidence>
<evidence type="ECO:0000313" key="4">
    <source>
        <dbReference type="EMBL" id="SDT84678.1"/>
    </source>
</evidence>
<dbReference type="KEGG" id="nur:ATY38_00415"/>
<dbReference type="SUPFAM" id="SSF159594">
    <property type="entry name" value="XCC0632-like"/>
    <property type="match status" value="1"/>
</dbReference>
<evidence type="ECO:0000313" key="5">
    <source>
        <dbReference type="EMBL" id="SEQ17052.1"/>
    </source>
</evidence>
<evidence type="ECO:0000313" key="8">
    <source>
        <dbReference type="Proteomes" id="UP000244110"/>
    </source>
</evidence>
<sequence length="208" mass="23281">MKQMLLLIFTIFLLTSCTGLHKPQPAISTYAFGMQHLSSIEQIPNQPHLHRKSLLIADAAAPIWLDNTAIHYRLIYHNPAQSYAYANSRWIATPATLLTQQIRNRIITNTPEQVIRDSGIVKADYTLHIELNEFIQLFDTTDSSHVVVSIRVSLIEQNSRKLFAQKDFSTTENTPSADAAGAVFALSSASNKLINELVNWLTVELPPA</sequence>
<organism evidence="3 8">
    <name type="scientific">Nitrosomonas ureae</name>
    <dbReference type="NCBI Taxonomy" id="44577"/>
    <lineage>
        <taxon>Bacteria</taxon>
        <taxon>Pseudomonadati</taxon>
        <taxon>Pseudomonadota</taxon>
        <taxon>Betaproteobacteria</taxon>
        <taxon>Nitrosomonadales</taxon>
        <taxon>Nitrosomonadaceae</taxon>
        <taxon>Nitrosomonas</taxon>
    </lineage>
</organism>
<dbReference type="InterPro" id="IPR005586">
    <property type="entry name" value="ABC_trans_aux"/>
</dbReference>
<reference evidence="7" key="2">
    <citation type="submission" date="2016-10" db="EMBL/GenBank/DDBJ databases">
        <authorList>
            <person name="Varghese N."/>
            <person name="Submissions S."/>
        </authorList>
    </citation>
    <scope>NUCLEOTIDE SEQUENCE [LARGE SCALE GENOMIC DNA]</scope>
    <source>
        <strain evidence="7">Nm10</strain>
    </source>
</reference>
<feature type="chain" id="PRO_5014239333" evidence="1">
    <location>
        <begin position="22"/>
        <end position="208"/>
    </location>
</feature>
<keyword evidence="1" id="KW-0732">Signal</keyword>
<dbReference type="Proteomes" id="UP000182882">
    <property type="component" value="Unassembled WGS sequence"/>
</dbReference>
<evidence type="ECO:0000256" key="1">
    <source>
        <dbReference type="SAM" id="SignalP"/>
    </source>
</evidence>
<evidence type="ECO:0000259" key="2">
    <source>
        <dbReference type="Pfam" id="PF03886"/>
    </source>
</evidence>
<feature type="domain" description="ABC-type transport auxiliary lipoprotein component" evidence="2">
    <location>
        <begin position="48"/>
        <end position="197"/>
    </location>
</feature>
<dbReference type="Pfam" id="PF03886">
    <property type="entry name" value="ABC_trans_aux"/>
    <property type="match status" value="1"/>
</dbReference>
<dbReference type="EMBL" id="FOFX01000025">
    <property type="protein sequence ID" value="SEQ17052.1"/>
    <property type="molecule type" value="Genomic_DNA"/>
</dbReference>
<dbReference type="EMBL" id="FNLN01000002">
    <property type="protein sequence ID" value="SDT84678.1"/>
    <property type="molecule type" value="Genomic_DNA"/>
</dbReference>
<dbReference type="STRING" id="44577.ATY38_00415"/>
<reference evidence="3 8" key="3">
    <citation type="submission" date="2018-04" db="EMBL/GenBank/DDBJ databases">
        <title>Active sludge and wastewater microbial communities from Klosterneuburg, Austria.</title>
        <authorList>
            <person name="Wagner M."/>
        </authorList>
    </citation>
    <scope>NUCLEOTIDE SEQUENCE [LARGE SCALE GENOMIC DNA]</scope>
    <source>
        <strain evidence="3 8">Nm4</strain>
    </source>
</reference>
<gene>
    <name evidence="3" type="ORF">C8R28_100967</name>
    <name evidence="4" type="ORF">SAMN05216406_10266</name>
    <name evidence="5" type="ORF">SAMN05421510_102512</name>
</gene>
<proteinExistence type="predicted"/>
<dbReference type="RefSeq" id="WP_062557548.1">
    <property type="nucleotide sequence ID" value="NZ_FNLN01000002.1"/>
</dbReference>
<feature type="signal peptide" evidence="1">
    <location>
        <begin position="1"/>
        <end position="21"/>
    </location>
</feature>
<protein>
    <submittedName>
        <fullName evidence="3">Cholesterol transport system auxiliary component</fullName>
    </submittedName>
</protein>
<accession>A0A0S3AFA1</accession>
<dbReference type="Proteomes" id="UP000181998">
    <property type="component" value="Unassembled WGS sequence"/>
</dbReference>
<dbReference type="PROSITE" id="PS51257">
    <property type="entry name" value="PROKAR_LIPOPROTEIN"/>
    <property type="match status" value="1"/>
</dbReference>
<name>A0A0S3AFA1_9PROT</name>
<dbReference type="Gene3D" id="3.40.50.10610">
    <property type="entry name" value="ABC-type transport auxiliary lipoprotein component"/>
    <property type="match status" value="1"/>
</dbReference>
<dbReference type="EMBL" id="QAOL01000009">
    <property type="protein sequence ID" value="PTQ86638.1"/>
    <property type="molecule type" value="Genomic_DNA"/>
</dbReference>
<dbReference type="AlphaFoldDB" id="A0A0S3AFA1"/>
<reference evidence="4 6" key="1">
    <citation type="submission" date="2016-10" db="EMBL/GenBank/DDBJ databases">
        <authorList>
            <person name="de Groot N.N."/>
        </authorList>
    </citation>
    <scope>NUCLEOTIDE SEQUENCE [LARGE SCALE GENOMIC DNA]</scope>
    <source>
        <strain evidence="4">Nm10</strain>
        <strain evidence="5 6">Nm9</strain>
    </source>
</reference>
<dbReference type="OrthoDB" id="5568302at2"/>
<dbReference type="Proteomes" id="UP000244110">
    <property type="component" value="Unassembled WGS sequence"/>
</dbReference>
<evidence type="ECO:0000313" key="3">
    <source>
        <dbReference type="EMBL" id="PTQ86638.1"/>
    </source>
</evidence>
<keyword evidence="7" id="KW-1185">Reference proteome</keyword>